<gene>
    <name evidence="1" type="ORF">METZ01_LOCUS506491</name>
</gene>
<dbReference type="AlphaFoldDB" id="A0A383E9V5"/>
<evidence type="ECO:0000313" key="1">
    <source>
        <dbReference type="EMBL" id="SVE53637.1"/>
    </source>
</evidence>
<protein>
    <submittedName>
        <fullName evidence="1">Uncharacterized protein</fullName>
    </submittedName>
</protein>
<sequence>MLILLGCGVDWNRGSIQQTLSIWMCAGQKHKRLLDLLKKKNNNRKKAPPIYIRGLAWFDRRGSQKRKANYLTLT</sequence>
<dbReference type="EMBL" id="UINC01224142">
    <property type="protein sequence ID" value="SVE53637.1"/>
    <property type="molecule type" value="Genomic_DNA"/>
</dbReference>
<reference evidence="1" key="1">
    <citation type="submission" date="2018-05" db="EMBL/GenBank/DDBJ databases">
        <authorList>
            <person name="Lanie J.A."/>
            <person name="Ng W.-L."/>
            <person name="Kazmierczak K.M."/>
            <person name="Andrzejewski T.M."/>
            <person name="Davidsen T.M."/>
            <person name="Wayne K.J."/>
            <person name="Tettelin H."/>
            <person name="Glass J.I."/>
            <person name="Rusch D."/>
            <person name="Podicherti R."/>
            <person name="Tsui H.-C.T."/>
            <person name="Winkler M.E."/>
        </authorList>
    </citation>
    <scope>NUCLEOTIDE SEQUENCE</scope>
</reference>
<accession>A0A383E9V5</accession>
<organism evidence="1">
    <name type="scientific">marine metagenome</name>
    <dbReference type="NCBI Taxonomy" id="408172"/>
    <lineage>
        <taxon>unclassified sequences</taxon>
        <taxon>metagenomes</taxon>
        <taxon>ecological metagenomes</taxon>
    </lineage>
</organism>
<name>A0A383E9V5_9ZZZZ</name>
<proteinExistence type="predicted"/>